<keyword evidence="1 4" id="KW-0808">Transferase</keyword>
<dbReference type="InterPro" id="IPR050680">
    <property type="entry name" value="YpeA/RimI_acetyltransf"/>
</dbReference>
<dbReference type="PANTHER" id="PTHR43420:SF52">
    <property type="entry name" value="N-ACETYLTRANSFERASE YODP"/>
    <property type="match status" value="1"/>
</dbReference>
<protein>
    <submittedName>
        <fullName evidence="4">GNAT family N-acetyltransferase</fullName>
    </submittedName>
</protein>
<dbReference type="Pfam" id="PF00583">
    <property type="entry name" value="Acetyltransf_1"/>
    <property type="match status" value="1"/>
</dbReference>
<evidence type="ECO:0000256" key="2">
    <source>
        <dbReference type="ARBA" id="ARBA00023315"/>
    </source>
</evidence>
<dbReference type="AlphaFoldDB" id="A0A5P0ZFW6"/>
<dbReference type="Gene3D" id="3.40.630.30">
    <property type="match status" value="1"/>
</dbReference>
<dbReference type="OrthoDB" id="5319888at2"/>
<dbReference type="GO" id="GO:0016747">
    <property type="term" value="F:acyltransferase activity, transferring groups other than amino-acyl groups"/>
    <property type="evidence" value="ECO:0007669"/>
    <property type="project" value="InterPro"/>
</dbReference>
<dbReference type="Proteomes" id="UP000380386">
    <property type="component" value="Unassembled WGS sequence"/>
</dbReference>
<accession>A0A5P0ZFW6</accession>
<gene>
    <name evidence="4" type="ORF">FHL02_02795</name>
</gene>
<dbReference type="InterPro" id="IPR016181">
    <property type="entry name" value="Acyl_CoA_acyltransferase"/>
</dbReference>
<comment type="caution">
    <text evidence="4">The sequence shown here is derived from an EMBL/GenBank/DDBJ whole genome shotgun (WGS) entry which is preliminary data.</text>
</comment>
<dbReference type="PANTHER" id="PTHR43420">
    <property type="entry name" value="ACETYLTRANSFERASE"/>
    <property type="match status" value="1"/>
</dbReference>
<dbReference type="EMBL" id="VDFM01000002">
    <property type="protein sequence ID" value="MQS51943.1"/>
    <property type="molecule type" value="Genomic_DNA"/>
</dbReference>
<evidence type="ECO:0000313" key="4">
    <source>
        <dbReference type="EMBL" id="MQS51943.1"/>
    </source>
</evidence>
<dbReference type="InterPro" id="IPR000182">
    <property type="entry name" value="GNAT_dom"/>
</dbReference>
<dbReference type="SUPFAM" id="SSF55729">
    <property type="entry name" value="Acyl-CoA N-acyltransferases (Nat)"/>
    <property type="match status" value="1"/>
</dbReference>
<dbReference type="RefSeq" id="WP_153382165.1">
    <property type="nucleotide sequence ID" value="NZ_VDFM01000002.1"/>
</dbReference>
<dbReference type="CDD" id="cd04301">
    <property type="entry name" value="NAT_SF"/>
    <property type="match status" value="1"/>
</dbReference>
<keyword evidence="2" id="KW-0012">Acyltransferase</keyword>
<reference evidence="4 5" key="1">
    <citation type="journal article" date="2019" name="Syst. Appl. Microbiol.">
        <title>Polyphasic characterization of two novel Lactobacillus spp. isolated from blown salami packages: Description of Lactobacillus halodurans sp. nov. and Lactobacillus salsicarnum sp. nov.</title>
        <authorList>
            <person name="Schuster J.A."/>
            <person name="Klingl A."/>
            <person name="Vogel R.F."/>
            <person name="Ehrmann M.A."/>
        </authorList>
    </citation>
    <scope>NUCLEOTIDE SEQUENCE [LARGE SCALE GENOMIC DNA]</scope>
    <source>
        <strain evidence="4 5">TMW 1.2118</strain>
    </source>
</reference>
<proteinExistence type="predicted"/>
<dbReference type="PROSITE" id="PS51186">
    <property type="entry name" value="GNAT"/>
    <property type="match status" value="1"/>
</dbReference>
<feature type="domain" description="N-acetyltransferase" evidence="3">
    <location>
        <begin position="1"/>
        <end position="185"/>
    </location>
</feature>
<name>A0A5P0ZFW6_9LACO</name>
<sequence>MFRNAKEEDIDQILPTLFQIFDEMELDIFKEAGNETMEQVIREGFELSNYRYGLDHILVNEKDDKVAAIVVSYPEEAEETIDDSLVKILKQHGINQSSIFTDKEAWPGEWYLDSFAVAPEFQNQGVGTETMIDFIDMLKKRGEKVLSLNVDVDNEPAKHVYDKIGFKKVGQLYIGSHLYDHMQFDLNQVPLSDNDQSSKAI</sequence>
<evidence type="ECO:0000313" key="5">
    <source>
        <dbReference type="Proteomes" id="UP000380386"/>
    </source>
</evidence>
<evidence type="ECO:0000256" key="1">
    <source>
        <dbReference type="ARBA" id="ARBA00022679"/>
    </source>
</evidence>
<organism evidence="4 5">
    <name type="scientific">Companilactobacillus mishanensis</name>
    <dbReference type="NCBI Taxonomy" id="2486008"/>
    <lineage>
        <taxon>Bacteria</taxon>
        <taxon>Bacillati</taxon>
        <taxon>Bacillota</taxon>
        <taxon>Bacilli</taxon>
        <taxon>Lactobacillales</taxon>
        <taxon>Lactobacillaceae</taxon>
        <taxon>Companilactobacillus</taxon>
    </lineage>
</organism>
<evidence type="ECO:0000259" key="3">
    <source>
        <dbReference type="PROSITE" id="PS51186"/>
    </source>
</evidence>